<accession>A0A150PLJ4</accession>
<dbReference type="Proteomes" id="UP000075420">
    <property type="component" value="Unassembled WGS sequence"/>
</dbReference>
<evidence type="ECO:0000313" key="2">
    <source>
        <dbReference type="Proteomes" id="UP000075420"/>
    </source>
</evidence>
<organism evidence="1 2">
    <name type="scientific">Sorangium cellulosum</name>
    <name type="common">Polyangium cellulosum</name>
    <dbReference type="NCBI Taxonomy" id="56"/>
    <lineage>
        <taxon>Bacteria</taxon>
        <taxon>Pseudomonadati</taxon>
        <taxon>Myxococcota</taxon>
        <taxon>Polyangia</taxon>
        <taxon>Polyangiales</taxon>
        <taxon>Polyangiaceae</taxon>
        <taxon>Sorangium</taxon>
    </lineage>
</organism>
<gene>
    <name evidence="1" type="ORF">BE08_34130</name>
</gene>
<protein>
    <submittedName>
        <fullName evidence="1">Uncharacterized protein</fullName>
    </submittedName>
</protein>
<dbReference type="EMBL" id="JELY01001226">
    <property type="protein sequence ID" value="KYF56503.1"/>
    <property type="molecule type" value="Genomic_DNA"/>
</dbReference>
<sequence>MLAGMLRGLRGEPALPTAVTIAAEVEKFKSAIAMQSAVALLRNARRICALDRVVAMVDRQRRAG</sequence>
<evidence type="ECO:0000313" key="1">
    <source>
        <dbReference type="EMBL" id="KYF56503.1"/>
    </source>
</evidence>
<dbReference type="AlphaFoldDB" id="A0A150PLJ4"/>
<reference evidence="1 2" key="1">
    <citation type="submission" date="2014-02" db="EMBL/GenBank/DDBJ databases">
        <title>The small core and large imbalanced accessory genome model reveals a collaborative survival strategy of Sorangium cellulosum strains in nature.</title>
        <authorList>
            <person name="Han K."/>
            <person name="Peng R."/>
            <person name="Blom J."/>
            <person name="Li Y.-Z."/>
        </authorList>
    </citation>
    <scope>NUCLEOTIDE SEQUENCE [LARGE SCALE GENOMIC DNA]</scope>
    <source>
        <strain evidence="1 2">So0157-25</strain>
    </source>
</reference>
<name>A0A150PLJ4_SORCE</name>
<comment type="caution">
    <text evidence="1">The sequence shown here is derived from an EMBL/GenBank/DDBJ whole genome shotgun (WGS) entry which is preliminary data.</text>
</comment>
<proteinExistence type="predicted"/>